<dbReference type="Pfam" id="PF19665">
    <property type="entry name" value="DUF6168"/>
    <property type="match status" value="1"/>
</dbReference>
<evidence type="ECO:0000256" key="1">
    <source>
        <dbReference type="SAM" id="Phobius"/>
    </source>
</evidence>
<dbReference type="EMBL" id="CP001712">
    <property type="protein sequence ID" value="EAR16542.1"/>
    <property type="molecule type" value="Genomic_DNA"/>
</dbReference>
<protein>
    <submittedName>
        <fullName evidence="2">Uncharacterized protein</fullName>
    </submittedName>
</protein>
<feature type="transmembrane region" description="Helical" evidence="1">
    <location>
        <begin position="73"/>
        <end position="94"/>
    </location>
</feature>
<dbReference type="KEGG" id="rbi:RB2501_06570"/>
<sequence length="136" mass="15412">MRQNRAFLTRFTATLLLLLGGAFAIHAALRSHFGLDPLGDLLLASYAINCLLAGAIVWSLYFFRQRLRTQIGFLFIGGSLLKFLVFFALIYPGFQADGDMSRPEFASFFIPYLLALLAETYFTAKMLRDLEKEDTR</sequence>
<dbReference type="HOGENOM" id="CLU_2044705_0_0_10"/>
<feature type="transmembrane region" description="Helical" evidence="1">
    <location>
        <begin position="43"/>
        <end position="61"/>
    </location>
</feature>
<organism evidence="2 3">
    <name type="scientific">Robiginitalea biformata (strain ATCC BAA-864 / DSM 15991 / KCTC 12146 / HTCC2501)</name>
    <dbReference type="NCBI Taxonomy" id="313596"/>
    <lineage>
        <taxon>Bacteria</taxon>
        <taxon>Pseudomonadati</taxon>
        <taxon>Bacteroidota</taxon>
        <taxon>Flavobacteriia</taxon>
        <taxon>Flavobacteriales</taxon>
        <taxon>Flavobacteriaceae</taxon>
        <taxon>Robiginitalea</taxon>
    </lineage>
</organism>
<accession>A4CHY4</accession>
<dbReference type="Proteomes" id="UP000009049">
    <property type="component" value="Chromosome"/>
</dbReference>
<proteinExistence type="predicted"/>
<dbReference type="AlphaFoldDB" id="A4CHY4"/>
<keyword evidence="1" id="KW-0472">Membrane</keyword>
<feature type="transmembrane region" description="Helical" evidence="1">
    <location>
        <begin position="106"/>
        <end position="124"/>
    </location>
</feature>
<dbReference type="RefSeq" id="WP_015753299.1">
    <property type="nucleotide sequence ID" value="NC_013222.1"/>
</dbReference>
<keyword evidence="1" id="KW-0812">Transmembrane</keyword>
<evidence type="ECO:0000313" key="2">
    <source>
        <dbReference type="EMBL" id="EAR16542.1"/>
    </source>
</evidence>
<evidence type="ECO:0000313" key="3">
    <source>
        <dbReference type="Proteomes" id="UP000009049"/>
    </source>
</evidence>
<dbReference type="STRING" id="313596.RB2501_06570"/>
<gene>
    <name evidence="2" type="ordered locus">RB2501_06570</name>
</gene>
<dbReference type="eggNOG" id="ENOG5032U9Y">
    <property type="taxonomic scope" value="Bacteria"/>
</dbReference>
<keyword evidence="3" id="KW-1185">Reference proteome</keyword>
<reference evidence="2 3" key="1">
    <citation type="journal article" date="2009" name="J. Bacteriol.">
        <title>Complete genome sequence of Robiginitalea biformata HTCC2501.</title>
        <authorList>
            <person name="Oh H.M."/>
            <person name="Giovannoni S.J."/>
            <person name="Lee K."/>
            <person name="Ferriera S."/>
            <person name="Johnson J."/>
            <person name="Cho J.C."/>
        </authorList>
    </citation>
    <scope>NUCLEOTIDE SEQUENCE [LARGE SCALE GENOMIC DNA]</scope>
    <source>
        <strain evidence="3">ATCC BAA-864 / HTCC2501 / KCTC 12146</strain>
    </source>
</reference>
<dbReference type="OrthoDB" id="1451982at2"/>
<dbReference type="InterPro" id="IPR046166">
    <property type="entry name" value="DUF6168"/>
</dbReference>
<keyword evidence="1" id="KW-1133">Transmembrane helix</keyword>
<name>A4CHY4_ROBBH</name>